<proteinExistence type="predicted"/>
<evidence type="ECO:0000313" key="2">
    <source>
        <dbReference type="EMBL" id="KAG7392524.1"/>
    </source>
</evidence>
<dbReference type="OrthoDB" id="122237at2759"/>
<sequence>MPSRHARGTDEMEESGEDLLEASLSSSRTSSGGDIDSDSSQVARVKKNKTKRARKRSSSRRGRTHRGKRRKTKSRRRTSRRRSQSDSSASSDDETSTSAAVVADEGANEGHDGCDIAARNDLVHVPAMDVKALDDWDMLDSYLKLYSRRTYQVCDELQKLCHSRSL</sequence>
<gene>
    <name evidence="2" type="ORF">PHYPSEUDO_000212</name>
</gene>
<name>A0A8T1WJG0_9STRA</name>
<dbReference type="Proteomes" id="UP000694044">
    <property type="component" value="Unassembled WGS sequence"/>
</dbReference>
<dbReference type="EMBL" id="JAGDFM010000010">
    <property type="protein sequence ID" value="KAG7392524.1"/>
    <property type="molecule type" value="Genomic_DNA"/>
</dbReference>
<comment type="caution">
    <text evidence="2">The sequence shown here is derived from an EMBL/GenBank/DDBJ whole genome shotgun (WGS) entry which is preliminary data.</text>
</comment>
<evidence type="ECO:0000313" key="3">
    <source>
        <dbReference type="Proteomes" id="UP000694044"/>
    </source>
</evidence>
<evidence type="ECO:0000256" key="1">
    <source>
        <dbReference type="SAM" id="MobiDB-lite"/>
    </source>
</evidence>
<organism evidence="2 3">
    <name type="scientific">Phytophthora pseudosyringae</name>
    <dbReference type="NCBI Taxonomy" id="221518"/>
    <lineage>
        <taxon>Eukaryota</taxon>
        <taxon>Sar</taxon>
        <taxon>Stramenopiles</taxon>
        <taxon>Oomycota</taxon>
        <taxon>Peronosporomycetes</taxon>
        <taxon>Peronosporales</taxon>
        <taxon>Peronosporaceae</taxon>
        <taxon>Phytophthora</taxon>
    </lineage>
</organism>
<feature type="compositionally biased region" description="Acidic residues" evidence="1">
    <location>
        <begin position="11"/>
        <end position="20"/>
    </location>
</feature>
<dbReference type="AlphaFoldDB" id="A0A8T1WJG0"/>
<protein>
    <submittedName>
        <fullName evidence="2">Uncharacterized protein</fullName>
    </submittedName>
</protein>
<keyword evidence="3" id="KW-1185">Reference proteome</keyword>
<feature type="compositionally biased region" description="Basic residues" evidence="1">
    <location>
        <begin position="44"/>
        <end position="82"/>
    </location>
</feature>
<feature type="compositionally biased region" description="Low complexity" evidence="1">
    <location>
        <begin position="23"/>
        <end position="40"/>
    </location>
</feature>
<reference evidence="2" key="1">
    <citation type="submission" date="2021-02" db="EMBL/GenBank/DDBJ databases">
        <authorList>
            <person name="Palmer J.M."/>
        </authorList>
    </citation>
    <scope>NUCLEOTIDE SEQUENCE</scope>
    <source>
        <strain evidence="2">SCRP734</strain>
    </source>
</reference>
<accession>A0A8T1WJG0</accession>
<feature type="region of interest" description="Disordered" evidence="1">
    <location>
        <begin position="1"/>
        <end position="112"/>
    </location>
</feature>